<evidence type="ECO:0000313" key="4">
    <source>
        <dbReference type="EMBL" id="AXY75955.1"/>
    </source>
</evidence>
<dbReference type="KEGG" id="pseg:D3H65_19070"/>
<gene>
    <name evidence="4" type="ORF">D3H65_19070</name>
</gene>
<protein>
    <recommendedName>
        <fullName evidence="6">Signal transduction histidine kinase internal region domain-containing protein</fullName>
    </recommendedName>
</protein>
<feature type="domain" description="Two component regulator three Y" evidence="3">
    <location>
        <begin position="774"/>
        <end position="835"/>
    </location>
</feature>
<dbReference type="PANTHER" id="PTHR34220:SF7">
    <property type="entry name" value="SENSOR HISTIDINE KINASE YPDA"/>
    <property type="match status" value="1"/>
</dbReference>
<dbReference type="Gene3D" id="3.30.565.10">
    <property type="entry name" value="Histidine kinase-like ATPase, C-terminal domain"/>
    <property type="match status" value="1"/>
</dbReference>
<dbReference type="SUPFAM" id="SSF63829">
    <property type="entry name" value="Calcium-dependent phosphotriesterase"/>
    <property type="match status" value="1"/>
</dbReference>
<dbReference type="Pfam" id="PF07495">
    <property type="entry name" value="Y_Y_Y"/>
    <property type="match status" value="1"/>
</dbReference>
<evidence type="ECO:0000256" key="1">
    <source>
        <dbReference type="SAM" id="Phobius"/>
    </source>
</evidence>
<dbReference type="PANTHER" id="PTHR34220">
    <property type="entry name" value="SENSOR HISTIDINE KINASE YPDA"/>
    <property type="match status" value="1"/>
</dbReference>
<dbReference type="InterPro" id="IPR015943">
    <property type="entry name" value="WD40/YVTN_repeat-like_dom_sf"/>
</dbReference>
<dbReference type="Proteomes" id="UP000263900">
    <property type="component" value="Chromosome"/>
</dbReference>
<reference evidence="4 5" key="1">
    <citation type="submission" date="2018-09" db="EMBL/GenBank/DDBJ databases">
        <title>Genome sequencing of strain 6GH32-13.</title>
        <authorList>
            <person name="Weon H.-Y."/>
            <person name="Heo J."/>
            <person name="Kwon S.-W."/>
        </authorList>
    </citation>
    <scope>NUCLEOTIDE SEQUENCE [LARGE SCALE GENOMIC DNA]</scope>
    <source>
        <strain evidence="4 5">5GH32-13</strain>
    </source>
</reference>
<evidence type="ECO:0008006" key="6">
    <source>
        <dbReference type="Google" id="ProtNLM"/>
    </source>
</evidence>
<feature type="transmembrane region" description="Helical" evidence="1">
    <location>
        <begin position="843"/>
        <end position="861"/>
    </location>
</feature>
<dbReference type="InterPro" id="IPR036890">
    <property type="entry name" value="HATPase_C_sf"/>
</dbReference>
<dbReference type="InterPro" id="IPR010559">
    <property type="entry name" value="Sig_transdc_His_kin_internal"/>
</dbReference>
<dbReference type="AlphaFoldDB" id="A0A3B7MWA6"/>
<dbReference type="Pfam" id="PF06580">
    <property type="entry name" value="His_kinase"/>
    <property type="match status" value="1"/>
</dbReference>
<dbReference type="EMBL" id="CP032157">
    <property type="protein sequence ID" value="AXY75955.1"/>
    <property type="molecule type" value="Genomic_DNA"/>
</dbReference>
<feature type="domain" description="Signal transduction histidine kinase internal region" evidence="2">
    <location>
        <begin position="886"/>
        <end position="965"/>
    </location>
</feature>
<dbReference type="InterPro" id="IPR050640">
    <property type="entry name" value="Bact_2-comp_sensor_kinase"/>
</dbReference>
<accession>A0A3B7MWA6</accession>
<sequence length="1095" mass="126002">MKSWSSRLNIKRHLHRKSGRLIRKCSLTREKTCIYIPISPSLWPMKLLPIISSLFLAVTCCLFHYSVVGQYKFDKAVYLNKEQGLSANHVRGIQKGPDGFIWIATREGLCRFDGQQFKTYKEGSDLRYSLYDNTVNVVLPLANEVWVATSQGLSVLDTRKGTFRHYQIGETGKTDSLTKAFNFGINSLNKDSAGNIWVGTIYNGVWRYDRARDNFRRYAYPAAAYPFMVPVLGSNSNILAIEPNRNNDSIIWAGTLSGLQEINQYTGAVKWYVYPQKDKGYQMAVNVFRRLYHHTDGLLYVGNWSAGVQVFDPATGALHPLPASRQWQAELNSAIFSIFRKSDHEIWITTLGGLLVYDTQLKDVTWARLNNPQKDLYYGIHCIDEYNRIWYGNINGIQYFDPATQQFTNYSFIELYGMDWAFAQFIVSDKAGRVITVCPIQANGLYVFDRQTTSWTKLPFKGPAPFTKLQVYGFAALPDGKLAISASDGLFTYDVPTRQLEAMKPPPTRFHQWRDIITDKRGRLWLAAGADGLICWDQRTHQYRNYTKYIWPDDSSKLADRVVNLYEDSRGNIWFTRNAGMGVYLSGKDSIINFLYAQNKSNSFPFVHRYTEDSAGRVWAASNAGWLGYALSASPEKGIVSKIYLPAKNVDGRIYSLTSDRQGNIWGYNDKQLFRINSGDTNITTFNFQYGIKEVDFYHFSFLPTGEMLLGGRNNIVLANLKDFKRNDEIPVPYISDLQVLNQPFAFPALFNDTVLELSHQRNFFTIGFSAQAYTLANEVRFRYRLQGFDEWKEVTGRNAVNYTNVPSGTYTFQLQAANNEGIWNPKILQLTVHIATPWWQTWWFYTLSSLLIGAIVYWLYRFRIRQVRKKEQLKTQYEKKLANVEMSALLAQMNPHFLFNCLNSIDSYIIKNESKKASEYLNSFARLMRLILQNSRSNYISLKDEMETLELYLQMEGLRFRDQFQYDIRIITQTDTGSIVIPPMLIQPYVENAIWHGLMNKNDGTDRKVELLVEERDNNLFCVIQDNGIGRIKAQVLRSQKLAGKKRSMGMQITRDRMEIINKLYDVNTSVTITDLVDEQGNALGTKVELMIPL</sequence>
<name>A0A3B7MWA6_9BACT</name>
<dbReference type="Gene3D" id="2.60.40.10">
    <property type="entry name" value="Immunoglobulins"/>
    <property type="match status" value="1"/>
</dbReference>
<dbReference type="OrthoDB" id="9809670at2"/>
<keyword evidence="1" id="KW-0812">Transmembrane</keyword>
<keyword evidence="5" id="KW-1185">Reference proteome</keyword>
<organism evidence="4 5">
    <name type="scientific">Paraflavitalea soli</name>
    <dbReference type="NCBI Taxonomy" id="2315862"/>
    <lineage>
        <taxon>Bacteria</taxon>
        <taxon>Pseudomonadati</taxon>
        <taxon>Bacteroidota</taxon>
        <taxon>Chitinophagia</taxon>
        <taxon>Chitinophagales</taxon>
        <taxon>Chitinophagaceae</taxon>
        <taxon>Paraflavitalea</taxon>
    </lineage>
</organism>
<dbReference type="SUPFAM" id="SSF101898">
    <property type="entry name" value="NHL repeat"/>
    <property type="match status" value="1"/>
</dbReference>
<dbReference type="Gene3D" id="2.130.10.10">
    <property type="entry name" value="YVTN repeat-like/Quinoprotein amine dehydrogenase"/>
    <property type="match status" value="3"/>
</dbReference>
<dbReference type="GO" id="GO:0000155">
    <property type="term" value="F:phosphorelay sensor kinase activity"/>
    <property type="evidence" value="ECO:0007669"/>
    <property type="project" value="InterPro"/>
</dbReference>
<dbReference type="InterPro" id="IPR011123">
    <property type="entry name" value="Y_Y_Y"/>
</dbReference>
<evidence type="ECO:0000259" key="2">
    <source>
        <dbReference type="Pfam" id="PF06580"/>
    </source>
</evidence>
<proteinExistence type="predicted"/>
<dbReference type="GO" id="GO:0016020">
    <property type="term" value="C:membrane"/>
    <property type="evidence" value="ECO:0007669"/>
    <property type="project" value="InterPro"/>
</dbReference>
<evidence type="ECO:0000313" key="5">
    <source>
        <dbReference type="Proteomes" id="UP000263900"/>
    </source>
</evidence>
<keyword evidence="1" id="KW-1133">Transmembrane helix</keyword>
<dbReference type="SUPFAM" id="SSF55874">
    <property type="entry name" value="ATPase domain of HSP90 chaperone/DNA topoisomerase II/histidine kinase"/>
    <property type="match status" value="1"/>
</dbReference>
<keyword evidence="1" id="KW-0472">Membrane</keyword>
<evidence type="ECO:0000259" key="3">
    <source>
        <dbReference type="Pfam" id="PF07495"/>
    </source>
</evidence>
<dbReference type="InterPro" id="IPR013783">
    <property type="entry name" value="Ig-like_fold"/>
</dbReference>